<reference evidence="2 3" key="1">
    <citation type="submission" date="2022-04" db="EMBL/GenBank/DDBJ databases">
        <title>Halobacillus sp. isolated from saltern.</title>
        <authorList>
            <person name="Won M."/>
            <person name="Lee C.-M."/>
            <person name="Woen H.-Y."/>
            <person name="Kwon S.-W."/>
        </authorList>
    </citation>
    <scope>NUCLEOTIDE SEQUENCE [LARGE SCALE GENOMIC DNA]</scope>
    <source>
        <strain evidence="2 3">SSBR10-3</strain>
    </source>
</reference>
<evidence type="ECO:0000313" key="3">
    <source>
        <dbReference type="Proteomes" id="UP000831787"/>
    </source>
</evidence>
<evidence type="ECO:0008006" key="4">
    <source>
        <dbReference type="Google" id="ProtNLM"/>
    </source>
</evidence>
<keyword evidence="3" id="KW-1185">Reference proteome</keyword>
<proteinExistence type="predicted"/>
<feature type="signal peptide" evidence="1">
    <location>
        <begin position="1"/>
        <end position="22"/>
    </location>
</feature>
<dbReference type="PROSITE" id="PS51257">
    <property type="entry name" value="PROKAR_LIPOPROTEIN"/>
    <property type="match status" value="1"/>
</dbReference>
<evidence type="ECO:0000313" key="2">
    <source>
        <dbReference type="EMBL" id="UOQ42704.1"/>
    </source>
</evidence>
<sequence>MKRFKWLTLPFMLLLLSGCLYPQSQLSKNQIPNQVQLDQIQQAVTSYQQQTNGLLPIKTKPEDTPIFQKYQIDFSKLREKGLIGETPGTAFENGGHYLYVIIKPESKPTVKLLDLRTSERLRALQVKIKFYKEKHQYPPFGKQVANGIYNLKYKELGLEQPPVVDSPYSEQMLPIYINAKGELLIDYRKDLYAYLNEQDHTYKNGEDIRYLLTDHAPFVPGYSPPYTVKDGEPVFMTNTAS</sequence>
<protein>
    <recommendedName>
        <fullName evidence="4">Lipoprotein</fullName>
    </recommendedName>
</protein>
<evidence type="ECO:0000256" key="1">
    <source>
        <dbReference type="SAM" id="SignalP"/>
    </source>
</evidence>
<name>A0ABY4EGF8_9BACI</name>
<gene>
    <name evidence="2" type="ORF">MUN89_12055</name>
</gene>
<feature type="chain" id="PRO_5047311747" description="Lipoprotein" evidence="1">
    <location>
        <begin position="23"/>
        <end position="241"/>
    </location>
</feature>
<organism evidence="2 3">
    <name type="scientific">Halobacillus salinarum</name>
    <dbReference type="NCBI Taxonomy" id="2932257"/>
    <lineage>
        <taxon>Bacteria</taxon>
        <taxon>Bacillati</taxon>
        <taxon>Bacillota</taxon>
        <taxon>Bacilli</taxon>
        <taxon>Bacillales</taxon>
        <taxon>Bacillaceae</taxon>
        <taxon>Halobacillus</taxon>
    </lineage>
</organism>
<keyword evidence="1" id="KW-0732">Signal</keyword>
<dbReference type="EMBL" id="CP095073">
    <property type="protein sequence ID" value="UOQ42704.1"/>
    <property type="molecule type" value="Genomic_DNA"/>
</dbReference>
<accession>A0ABY4EGF8</accession>
<dbReference type="RefSeq" id="WP_244708034.1">
    <property type="nucleotide sequence ID" value="NZ_CP095073.1"/>
</dbReference>
<dbReference type="Proteomes" id="UP000831787">
    <property type="component" value="Chromosome"/>
</dbReference>